<keyword evidence="6" id="KW-1185">Reference proteome</keyword>
<comment type="catalytic activity">
    <reaction evidence="4">
        <text>1D-myo-inositol 2-acetamido-2-deoxy-alpha-D-glucopyranoside + H2O = 1D-myo-inositol 2-amino-2-deoxy-alpha-D-glucopyranoside + acetate</text>
        <dbReference type="Rhea" id="RHEA:26180"/>
        <dbReference type="ChEBI" id="CHEBI:15377"/>
        <dbReference type="ChEBI" id="CHEBI:30089"/>
        <dbReference type="ChEBI" id="CHEBI:52442"/>
        <dbReference type="ChEBI" id="CHEBI:58886"/>
        <dbReference type="EC" id="3.5.1.103"/>
    </reaction>
</comment>
<comment type="similarity">
    <text evidence="4">Belongs to the MshB deacetylase family.</text>
</comment>
<keyword evidence="2 4" id="KW-0378">Hydrolase</keyword>
<evidence type="ECO:0000256" key="2">
    <source>
        <dbReference type="ARBA" id="ARBA00022801"/>
    </source>
</evidence>
<name>A0A853AV74_9PSEU</name>
<dbReference type="InterPro" id="IPR017810">
    <property type="entry name" value="Mycothiol_biosynthesis_MshB"/>
</dbReference>
<reference evidence="5 6" key="1">
    <citation type="submission" date="2020-07" db="EMBL/GenBank/DDBJ databases">
        <title>Sequencing the genomes of 1000 actinobacteria strains.</title>
        <authorList>
            <person name="Klenk H.-P."/>
        </authorList>
    </citation>
    <scope>NUCLEOTIDE SEQUENCE [LARGE SCALE GENOMIC DNA]</scope>
    <source>
        <strain evidence="5 6">DSM 44065</strain>
    </source>
</reference>
<comment type="caution">
    <text evidence="5">The sequence shown here is derived from an EMBL/GenBank/DDBJ whole genome shotgun (WGS) entry which is preliminary data.</text>
</comment>
<dbReference type="PANTHER" id="PTHR12993">
    <property type="entry name" value="N-ACETYLGLUCOSAMINYL-PHOSPHATIDYLINOSITOL DE-N-ACETYLASE-RELATED"/>
    <property type="match status" value="1"/>
</dbReference>
<proteinExistence type="inferred from homology"/>
<dbReference type="PANTHER" id="PTHR12993:SF26">
    <property type="entry name" value="1D-MYO-INOSITOL 2-ACETAMIDO-2-DEOXY-ALPHA-D-GLUCOPYRANOSIDE DEACETYLASE"/>
    <property type="match status" value="1"/>
</dbReference>
<organism evidence="5 6">
    <name type="scientific">Saccharopolyspora hordei</name>
    <dbReference type="NCBI Taxonomy" id="1838"/>
    <lineage>
        <taxon>Bacteria</taxon>
        <taxon>Bacillati</taxon>
        <taxon>Actinomycetota</taxon>
        <taxon>Actinomycetes</taxon>
        <taxon>Pseudonocardiales</taxon>
        <taxon>Pseudonocardiaceae</taxon>
        <taxon>Saccharopolyspora</taxon>
    </lineage>
</organism>
<keyword evidence="1 4" id="KW-0479">Metal-binding</keyword>
<dbReference type="EC" id="3.5.1.103" evidence="4"/>
<evidence type="ECO:0000256" key="1">
    <source>
        <dbReference type="ARBA" id="ARBA00022723"/>
    </source>
</evidence>
<comment type="cofactor">
    <cofactor evidence="4">
        <name>Zn(2+)</name>
        <dbReference type="ChEBI" id="CHEBI:29105"/>
    </cofactor>
    <text evidence="4">Binds 1 zinc ion per subunit.</text>
</comment>
<dbReference type="RefSeq" id="WP_179724299.1">
    <property type="nucleotide sequence ID" value="NZ_BAABFH010000001.1"/>
</dbReference>
<keyword evidence="3 4" id="KW-0862">Zinc</keyword>
<evidence type="ECO:0000256" key="3">
    <source>
        <dbReference type="ARBA" id="ARBA00022833"/>
    </source>
</evidence>
<dbReference type="HAMAP" id="MF_01696">
    <property type="entry name" value="MshB"/>
    <property type="match status" value="1"/>
</dbReference>
<feature type="binding site" evidence="4">
    <location>
        <position position="157"/>
    </location>
    <ligand>
        <name>Zn(2+)</name>
        <dbReference type="ChEBI" id="CHEBI:29105"/>
    </ligand>
</feature>
<dbReference type="SUPFAM" id="SSF102588">
    <property type="entry name" value="LmbE-like"/>
    <property type="match status" value="1"/>
</dbReference>
<dbReference type="GO" id="GO:0035595">
    <property type="term" value="F:N-acetylglucosaminylinositol deacetylase activity"/>
    <property type="evidence" value="ECO:0007669"/>
    <property type="project" value="UniProtKB-EC"/>
</dbReference>
<accession>A0A853AV74</accession>
<dbReference type="GO" id="GO:0010125">
    <property type="term" value="P:mycothiol biosynthetic process"/>
    <property type="evidence" value="ECO:0007669"/>
    <property type="project" value="UniProtKB-UniRule"/>
</dbReference>
<evidence type="ECO:0000256" key="4">
    <source>
        <dbReference type="HAMAP-Rule" id="MF_01696"/>
    </source>
</evidence>
<gene>
    <name evidence="4" type="primary">mshB</name>
    <name evidence="5" type="ORF">HNR68_005177</name>
</gene>
<protein>
    <recommendedName>
        <fullName evidence="4">1D-myo-inositol 2-acetamido-2-deoxy-alpha-D-glucopyranoside deacetylase</fullName>
        <shortName evidence="4">GlcNAc-Ins deacetylase</shortName>
        <ecNumber evidence="4">3.5.1.103</ecNumber>
    </recommendedName>
    <alternativeName>
        <fullName evidence="4">N-acetyl-1-D-myo-inositol-2-amino-2-deoxy-alpha-D-glucopyranoside deacetylase</fullName>
    </alternativeName>
</protein>
<dbReference type="Pfam" id="PF02585">
    <property type="entry name" value="PIG-L"/>
    <property type="match status" value="1"/>
</dbReference>
<dbReference type="InterPro" id="IPR024078">
    <property type="entry name" value="LmbE-like_dom_sf"/>
</dbReference>
<feature type="binding site" evidence="4">
    <location>
        <position position="18"/>
    </location>
    <ligand>
        <name>Zn(2+)</name>
        <dbReference type="ChEBI" id="CHEBI:29105"/>
    </ligand>
</feature>
<sequence length="304" mass="32179">MKLTAPPRLLLVHAHPDDESLWTGGTIARYAARGVQVVVVTCTLGEEGEVIPESLRGLAADQADQLGGYRVGELRSACAALHVTDHRFLGGIGRWRDSGMLWERPGVAGALPDAHPRAFAVGPADEQTDALEAVLREVKPQVVVTYAADGGYGHPDHVRAHEITVAAAAEVPEVQRVFYAVPSRDALAKGLAALAEVEDDLPFQLPEPHELASVPDETITTVIDVSTHLPAKISALRAHGTQVKVWLDRWDNGGGVAAYALSNGVAQPIVPTEHYVLASGPSEGCEADLFGGLGVCGTEPVEDR</sequence>
<dbReference type="NCBIfam" id="TIGR03445">
    <property type="entry name" value="mycothiol_MshB"/>
    <property type="match status" value="1"/>
</dbReference>
<evidence type="ECO:0000313" key="5">
    <source>
        <dbReference type="EMBL" id="NYI86547.1"/>
    </source>
</evidence>
<dbReference type="Proteomes" id="UP000587002">
    <property type="component" value="Unassembled WGS sequence"/>
</dbReference>
<evidence type="ECO:0000313" key="6">
    <source>
        <dbReference type="Proteomes" id="UP000587002"/>
    </source>
</evidence>
<comment type="function">
    <text evidence="4">Catalyzes the deacetylation of 1D-myo-inositol 2-acetamido-2-deoxy-alpha-D-glucopyranoside (GlcNAc-Ins) in the mycothiol biosynthesis pathway.</text>
</comment>
<feature type="binding site" evidence="4">
    <location>
        <position position="15"/>
    </location>
    <ligand>
        <name>Zn(2+)</name>
        <dbReference type="ChEBI" id="CHEBI:29105"/>
    </ligand>
</feature>
<dbReference type="EMBL" id="JACCFJ010000001">
    <property type="protein sequence ID" value="NYI86547.1"/>
    <property type="molecule type" value="Genomic_DNA"/>
</dbReference>
<dbReference type="AlphaFoldDB" id="A0A853AV74"/>
<dbReference type="GO" id="GO:0008270">
    <property type="term" value="F:zinc ion binding"/>
    <property type="evidence" value="ECO:0007669"/>
    <property type="project" value="UniProtKB-UniRule"/>
</dbReference>
<dbReference type="Gene3D" id="3.40.50.10320">
    <property type="entry name" value="LmbE-like"/>
    <property type="match status" value="1"/>
</dbReference>
<dbReference type="InterPro" id="IPR003737">
    <property type="entry name" value="GlcNAc_PI_deacetylase-related"/>
</dbReference>